<name>A0A382NF30_9ZZZZ</name>
<feature type="non-terminal residue" evidence="1">
    <location>
        <position position="1"/>
    </location>
</feature>
<proteinExistence type="predicted"/>
<sequence>EGLTPDVMLEPLKEDEDEDLQLDRAIEILKEQLTMGG</sequence>
<protein>
    <submittedName>
        <fullName evidence="1">Uncharacterized protein</fullName>
    </submittedName>
</protein>
<evidence type="ECO:0000313" key="1">
    <source>
        <dbReference type="EMBL" id="SVC59300.1"/>
    </source>
</evidence>
<dbReference type="AlphaFoldDB" id="A0A382NF30"/>
<reference evidence="1" key="1">
    <citation type="submission" date="2018-05" db="EMBL/GenBank/DDBJ databases">
        <authorList>
            <person name="Lanie J.A."/>
            <person name="Ng W.-L."/>
            <person name="Kazmierczak K.M."/>
            <person name="Andrzejewski T.M."/>
            <person name="Davidsen T.M."/>
            <person name="Wayne K.J."/>
            <person name="Tettelin H."/>
            <person name="Glass J.I."/>
            <person name="Rusch D."/>
            <person name="Podicherti R."/>
            <person name="Tsui H.-C.T."/>
            <person name="Winkler M.E."/>
        </authorList>
    </citation>
    <scope>NUCLEOTIDE SEQUENCE</scope>
</reference>
<organism evidence="1">
    <name type="scientific">marine metagenome</name>
    <dbReference type="NCBI Taxonomy" id="408172"/>
    <lineage>
        <taxon>unclassified sequences</taxon>
        <taxon>metagenomes</taxon>
        <taxon>ecological metagenomes</taxon>
    </lineage>
</organism>
<gene>
    <name evidence="1" type="ORF">METZ01_LOCUS312154</name>
</gene>
<dbReference type="EMBL" id="UINC01099774">
    <property type="protein sequence ID" value="SVC59300.1"/>
    <property type="molecule type" value="Genomic_DNA"/>
</dbReference>
<accession>A0A382NF30</accession>